<dbReference type="AlphaFoldDB" id="A0A0B2VLY0"/>
<dbReference type="PANTHER" id="PTHR46671:SF7">
    <property type="entry name" value="CORE-2_I-BRANCHING ENZYME"/>
    <property type="match status" value="1"/>
</dbReference>
<evidence type="ECO:0000256" key="1">
    <source>
        <dbReference type="ARBA" id="ARBA00004606"/>
    </source>
</evidence>
<proteinExistence type="predicted"/>
<evidence type="ECO:0000313" key="6">
    <source>
        <dbReference type="EMBL" id="KHN82442.1"/>
    </source>
</evidence>
<dbReference type="EMBL" id="JPKZ01001361">
    <property type="protein sequence ID" value="KHN82442.1"/>
    <property type="molecule type" value="Genomic_DNA"/>
</dbReference>
<keyword evidence="7" id="KW-1185">Reference proteome</keyword>
<dbReference type="PANTHER" id="PTHR46671">
    <property type="entry name" value="PROTEIN CBG11221"/>
    <property type="match status" value="1"/>
</dbReference>
<reference evidence="6 7" key="1">
    <citation type="submission" date="2014-11" db="EMBL/GenBank/DDBJ databases">
        <title>Genetic blueprint of the zoonotic pathogen Toxocara canis.</title>
        <authorList>
            <person name="Zhu X.-Q."/>
            <person name="Korhonen P.K."/>
            <person name="Cai H."/>
            <person name="Young N.D."/>
            <person name="Nejsum P."/>
            <person name="von Samson-Himmelstjerna G."/>
            <person name="Boag P.R."/>
            <person name="Tan P."/>
            <person name="Li Q."/>
            <person name="Min J."/>
            <person name="Yang Y."/>
            <person name="Wang X."/>
            <person name="Fang X."/>
            <person name="Hall R.S."/>
            <person name="Hofmann A."/>
            <person name="Sternberg P.W."/>
            <person name="Jex A.R."/>
            <person name="Gasser R.B."/>
        </authorList>
    </citation>
    <scope>NUCLEOTIDE SEQUENCE [LARGE SCALE GENOMIC DNA]</scope>
    <source>
        <strain evidence="6">PN_DK_2014</strain>
    </source>
</reference>
<evidence type="ECO:0000313" key="7">
    <source>
        <dbReference type="Proteomes" id="UP000031036"/>
    </source>
</evidence>
<evidence type="ECO:0000256" key="5">
    <source>
        <dbReference type="ARBA" id="ARBA00023180"/>
    </source>
</evidence>
<dbReference type="Pfam" id="PF02485">
    <property type="entry name" value="Branch"/>
    <property type="match status" value="1"/>
</dbReference>
<comment type="subcellular location">
    <subcellularLocation>
        <location evidence="1">Membrane</location>
        <topology evidence="1">Single-pass type II membrane protein</topology>
    </subcellularLocation>
</comment>
<evidence type="ECO:0000256" key="4">
    <source>
        <dbReference type="ARBA" id="ARBA00023136"/>
    </source>
</evidence>
<dbReference type="Proteomes" id="UP000031036">
    <property type="component" value="Unassembled WGS sequence"/>
</dbReference>
<dbReference type="STRING" id="6265.A0A0B2VLY0"/>
<keyword evidence="4" id="KW-0472">Membrane</keyword>
<keyword evidence="5" id="KW-0325">Glycoprotein</keyword>
<dbReference type="GO" id="GO:0016020">
    <property type="term" value="C:membrane"/>
    <property type="evidence" value="ECO:0007669"/>
    <property type="project" value="UniProtKB-SubCell"/>
</dbReference>
<sequence length="495" mass="56576">VEFPIGQVALPTNRLAFLTGHAAVPTNRLAFPTGPVAQHVEMRHFVWTTISGARRCVKFLRSGNELLSMNDFEDSGRSDFRLLTTRPDIDGLLRLPVVFNSTISDEDCELVLDDPFYANRLPVLTIVDSDGVDATWSTSCDEIKKRGRYATSSLSEEESEFPIAFARIVYKDYHLQELLLNIMYAPQNIFCYAVDAKAPLLFREQIANLSNCFPNVFLTTQQFQVDSAGHNTTRSFLECLRLLNSKPKWKYAILLQNNDIPLKTNYETVEILKVLNGSNDINVGPPNKGRIPRNMNWTYRALNLFQDSSKNDNRVLEIAKGSTSVSLSRSFVKFVVDELNLTTLVDRFESMEYGIDEMIFPSLHADDQLDAPGGFTRHCIGKYNNLITRYVSWQRTSSGKPRPCFSGRYRHEICVFGLADLSTLSTSKSLFANKMMPEYDYGAIACWLKTLARRRHTRFHTDASRNDYYSQRLPVRFHNERAKWRKNLDAFDCEA</sequence>
<protein>
    <submittedName>
        <fullName evidence="6">Beta-1,3-galactosyl-O-glycosyl-glycoprotein beta-1,6-N-acetylglucosaminyltransferase 3</fullName>
    </submittedName>
</protein>
<keyword evidence="3 6" id="KW-0808">Transferase</keyword>
<accession>A0A0B2VLY0</accession>
<evidence type="ECO:0000256" key="2">
    <source>
        <dbReference type="ARBA" id="ARBA00022676"/>
    </source>
</evidence>
<dbReference type="InterPro" id="IPR003406">
    <property type="entry name" value="Glyco_trans_14"/>
</dbReference>
<dbReference type="GO" id="GO:0016757">
    <property type="term" value="F:glycosyltransferase activity"/>
    <property type="evidence" value="ECO:0007669"/>
    <property type="project" value="UniProtKB-KW"/>
</dbReference>
<name>A0A0B2VLY0_TOXCA</name>
<dbReference type="OMA" id="QNTRENC"/>
<feature type="non-terminal residue" evidence="6">
    <location>
        <position position="1"/>
    </location>
</feature>
<keyword evidence="2 6" id="KW-0328">Glycosyltransferase</keyword>
<gene>
    <name evidence="6" type="primary">gcnt3</name>
    <name evidence="6" type="ORF">Tcan_12952</name>
</gene>
<organism evidence="6 7">
    <name type="scientific">Toxocara canis</name>
    <name type="common">Canine roundworm</name>
    <dbReference type="NCBI Taxonomy" id="6265"/>
    <lineage>
        <taxon>Eukaryota</taxon>
        <taxon>Metazoa</taxon>
        <taxon>Ecdysozoa</taxon>
        <taxon>Nematoda</taxon>
        <taxon>Chromadorea</taxon>
        <taxon>Rhabditida</taxon>
        <taxon>Spirurina</taxon>
        <taxon>Ascaridomorpha</taxon>
        <taxon>Ascaridoidea</taxon>
        <taxon>Toxocaridae</taxon>
        <taxon>Toxocara</taxon>
    </lineage>
</organism>
<dbReference type="OrthoDB" id="2019572at2759"/>
<evidence type="ECO:0000256" key="3">
    <source>
        <dbReference type="ARBA" id="ARBA00022679"/>
    </source>
</evidence>
<comment type="caution">
    <text evidence="6">The sequence shown here is derived from an EMBL/GenBank/DDBJ whole genome shotgun (WGS) entry which is preliminary data.</text>
</comment>